<keyword evidence="2" id="KW-1185">Reference proteome</keyword>
<reference evidence="1 2" key="1">
    <citation type="submission" date="2020-08" db="EMBL/GenBank/DDBJ databases">
        <title>Genomic Encyclopedia of Type Strains, Phase IV (KMG-V): Genome sequencing to study the core and pangenomes of soil and plant-associated prokaryotes.</title>
        <authorList>
            <person name="Whitman W."/>
        </authorList>
    </citation>
    <scope>NUCLEOTIDE SEQUENCE [LARGE SCALE GENOMIC DNA]</scope>
    <source>
        <strain evidence="1 2">SEMIA 4059</strain>
    </source>
</reference>
<name>A0ABR6QV90_RHITR</name>
<comment type="caution">
    <text evidence="1">The sequence shown here is derived from an EMBL/GenBank/DDBJ whole genome shotgun (WGS) entry which is preliminary data.</text>
</comment>
<dbReference type="EMBL" id="JACHBF010000003">
    <property type="protein sequence ID" value="MBB6490823.1"/>
    <property type="molecule type" value="Genomic_DNA"/>
</dbReference>
<gene>
    <name evidence="1" type="ORF">GGD45_001220</name>
</gene>
<dbReference type="RefSeq" id="WP_244441554.1">
    <property type="nucleotide sequence ID" value="NZ_JAADZA010000014.1"/>
</dbReference>
<sequence length="80" mass="8820">MPHRAPTGSEYRMLAEAVLQWYSFYEVPPDDKASSTLVSAALEFFHDGHHTAEDLAVMLIGTYVGIWSTKINAPTSAAIH</sequence>
<accession>A0ABR6QV90</accession>
<organism evidence="1 2">
    <name type="scientific">Rhizobium tropici</name>
    <dbReference type="NCBI Taxonomy" id="398"/>
    <lineage>
        <taxon>Bacteria</taxon>
        <taxon>Pseudomonadati</taxon>
        <taxon>Pseudomonadota</taxon>
        <taxon>Alphaproteobacteria</taxon>
        <taxon>Hyphomicrobiales</taxon>
        <taxon>Rhizobiaceae</taxon>
        <taxon>Rhizobium/Agrobacterium group</taxon>
        <taxon>Rhizobium</taxon>
    </lineage>
</organism>
<proteinExistence type="predicted"/>
<protein>
    <submittedName>
        <fullName evidence="1">Uncharacterized protein</fullName>
    </submittedName>
</protein>
<dbReference type="Proteomes" id="UP000526625">
    <property type="component" value="Unassembled WGS sequence"/>
</dbReference>
<evidence type="ECO:0000313" key="1">
    <source>
        <dbReference type="EMBL" id="MBB6490823.1"/>
    </source>
</evidence>
<evidence type="ECO:0000313" key="2">
    <source>
        <dbReference type="Proteomes" id="UP000526625"/>
    </source>
</evidence>